<protein>
    <submittedName>
        <fullName evidence="2">Uncharacterized protein</fullName>
    </submittedName>
</protein>
<dbReference type="Proteomes" id="UP001219525">
    <property type="component" value="Unassembled WGS sequence"/>
</dbReference>
<keyword evidence="1" id="KW-0472">Membrane</keyword>
<evidence type="ECO:0000313" key="2">
    <source>
        <dbReference type="EMBL" id="KAJ7191630.1"/>
    </source>
</evidence>
<keyword evidence="1" id="KW-0812">Transmembrane</keyword>
<comment type="caution">
    <text evidence="2">The sequence shown here is derived from an EMBL/GenBank/DDBJ whole genome shotgun (WGS) entry which is preliminary data.</text>
</comment>
<name>A0AAD6UQP3_9AGAR</name>
<proteinExistence type="predicted"/>
<feature type="transmembrane region" description="Helical" evidence="1">
    <location>
        <begin position="141"/>
        <end position="168"/>
    </location>
</feature>
<dbReference type="AlphaFoldDB" id="A0AAD6UQP3"/>
<keyword evidence="3" id="KW-1185">Reference proteome</keyword>
<evidence type="ECO:0000256" key="1">
    <source>
        <dbReference type="SAM" id="Phobius"/>
    </source>
</evidence>
<evidence type="ECO:0000313" key="3">
    <source>
        <dbReference type="Proteomes" id="UP001219525"/>
    </source>
</evidence>
<feature type="transmembrane region" description="Helical" evidence="1">
    <location>
        <begin position="275"/>
        <end position="297"/>
    </location>
</feature>
<keyword evidence="1" id="KW-1133">Transmembrane helix</keyword>
<feature type="transmembrane region" description="Helical" evidence="1">
    <location>
        <begin position="52"/>
        <end position="73"/>
    </location>
</feature>
<feature type="transmembrane region" description="Helical" evidence="1">
    <location>
        <begin position="20"/>
        <end position="45"/>
    </location>
</feature>
<organism evidence="2 3">
    <name type="scientific">Mycena pura</name>
    <dbReference type="NCBI Taxonomy" id="153505"/>
    <lineage>
        <taxon>Eukaryota</taxon>
        <taxon>Fungi</taxon>
        <taxon>Dikarya</taxon>
        <taxon>Basidiomycota</taxon>
        <taxon>Agaricomycotina</taxon>
        <taxon>Agaricomycetes</taxon>
        <taxon>Agaricomycetidae</taxon>
        <taxon>Agaricales</taxon>
        <taxon>Marasmiineae</taxon>
        <taxon>Mycenaceae</taxon>
        <taxon>Mycena</taxon>
    </lineage>
</organism>
<feature type="transmembrane region" description="Helical" evidence="1">
    <location>
        <begin position="188"/>
        <end position="209"/>
    </location>
</feature>
<dbReference type="EMBL" id="JARJCW010000130">
    <property type="protein sequence ID" value="KAJ7191630.1"/>
    <property type="molecule type" value="Genomic_DNA"/>
</dbReference>
<sequence>MTPDEIATLQSIGTDWITSFIAIINETVFLTVYAFLVVRVALVLLERRAVRAYVLLMLAILTMFCITVVLWALDLTSFILEPKMALIQHPEEPIDTKLNNAFSLIFKIVSVQDVLYAYSALMGDAIIIHRAWMLKAYYHTWIFAIPCALLLVFSVSTATLTYCVAVVGSEIVLGNFEKPAVCKNVQEVGYIMPMCTTAVTTILIGITAWKHQKRVDPLHSNGSGYGRRRTHVEKILILLVESGFFYFIFFLIQVVKPILVVNNWIDSNTTLIVLTRIFDDCSSVFVGIYPVMIIVLAHDKRGIIDEVASVTAFQAAQVTRGVEKTLNSAAWKTLSV</sequence>
<gene>
    <name evidence="2" type="ORF">GGX14DRAFT_701546</name>
</gene>
<accession>A0AAD6UQP3</accession>
<feature type="transmembrane region" description="Helical" evidence="1">
    <location>
        <begin position="235"/>
        <end position="255"/>
    </location>
</feature>
<reference evidence="2" key="1">
    <citation type="submission" date="2023-03" db="EMBL/GenBank/DDBJ databases">
        <title>Massive genome expansion in bonnet fungi (Mycena s.s.) driven by repeated elements and novel gene families across ecological guilds.</title>
        <authorList>
            <consortium name="Lawrence Berkeley National Laboratory"/>
            <person name="Harder C.B."/>
            <person name="Miyauchi S."/>
            <person name="Viragh M."/>
            <person name="Kuo A."/>
            <person name="Thoen E."/>
            <person name="Andreopoulos B."/>
            <person name="Lu D."/>
            <person name="Skrede I."/>
            <person name="Drula E."/>
            <person name="Henrissat B."/>
            <person name="Morin E."/>
            <person name="Kohler A."/>
            <person name="Barry K."/>
            <person name="LaButti K."/>
            <person name="Morin E."/>
            <person name="Salamov A."/>
            <person name="Lipzen A."/>
            <person name="Mereny Z."/>
            <person name="Hegedus B."/>
            <person name="Baldrian P."/>
            <person name="Stursova M."/>
            <person name="Weitz H."/>
            <person name="Taylor A."/>
            <person name="Grigoriev I.V."/>
            <person name="Nagy L.G."/>
            <person name="Martin F."/>
            <person name="Kauserud H."/>
        </authorList>
    </citation>
    <scope>NUCLEOTIDE SEQUENCE</scope>
    <source>
        <strain evidence="2">9144</strain>
    </source>
</reference>